<proteinExistence type="predicted"/>
<evidence type="ECO:0000256" key="1">
    <source>
        <dbReference type="SAM" id="SignalP"/>
    </source>
</evidence>
<keyword evidence="1" id="KW-0732">Signal</keyword>
<dbReference type="InterPro" id="IPR011330">
    <property type="entry name" value="Glyco_hydro/deAcase_b/a-brl"/>
</dbReference>
<reference evidence="2" key="1">
    <citation type="submission" date="2023-07" db="EMBL/GenBank/DDBJ databases">
        <title>Gilvimarinus algae sp. nov., isolated from the surface of Kelp.</title>
        <authorList>
            <person name="Sun Y.Y."/>
            <person name="Gong Y."/>
            <person name="Du Z.J."/>
        </authorList>
    </citation>
    <scope>NUCLEOTIDE SEQUENCE</scope>
    <source>
        <strain evidence="2">SDUM040014</strain>
    </source>
</reference>
<dbReference type="InterPro" id="IPR006837">
    <property type="entry name" value="Divergent_DAC"/>
</dbReference>
<organism evidence="2 3">
    <name type="scientific">Gilvimarinus algae</name>
    <dbReference type="NCBI Taxonomy" id="3058037"/>
    <lineage>
        <taxon>Bacteria</taxon>
        <taxon>Pseudomonadati</taxon>
        <taxon>Pseudomonadota</taxon>
        <taxon>Gammaproteobacteria</taxon>
        <taxon>Cellvibrionales</taxon>
        <taxon>Cellvibrionaceae</taxon>
        <taxon>Gilvimarinus</taxon>
    </lineage>
</organism>
<dbReference type="Pfam" id="PF04748">
    <property type="entry name" value="Polysacc_deac_2"/>
    <property type="match status" value="1"/>
</dbReference>
<evidence type="ECO:0000313" key="2">
    <source>
        <dbReference type="EMBL" id="MDO3381314.1"/>
    </source>
</evidence>
<name>A0ABT8TB29_9GAMM</name>
<comment type="caution">
    <text evidence="2">The sequence shown here is derived from an EMBL/GenBank/DDBJ whole genome shotgun (WGS) entry which is preliminary data.</text>
</comment>
<sequence>MPRRLLCVALLCLSLGAQAKSSAKLAIIIDDIGYNLTQGKRSAMLQGAYTLAILPSTPHGPTLARLGRDSGKELILHTPMANIAGLPLGPGGLENGMSRADTLAVLRASLDELPGITGLNNHTGSALTTQARPMGWVMGEAARRKLFFIDSRTTASSLALDVAQAYGLKSAKRDVFLDHSRKPADIRHQLERAIRIAKREGQAIAIGHPYPETLELLEQAADWFELEGIELVPASEVASHSPPSSSFCPAPPQMLRSLLIAAVPPRLHRWWSPLQLIENGYQALFSVYKDDINNPG</sequence>
<dbReference type="RefSeq" id="WP_302711447.1">
    <property type="nucleotide sequence ID" value="NZ_JAULRT010000035.1"/>
</dbReference>
<feature type="signal peptide" evidence="1">
    <location>
        <begin position="1"/>
        <end position="19"/>
    </location>
</feature>
<dbReference type="Proteomes" id="UP001168380">
    <property type="component" value="Unassembled WGS sequence"/>
</dbReference>
<dbReference type="Gene3D" id="3.20.20.370">
    <property type="entry name" value="Glycoside hydrolase/deacetylase"/>
    <property type="match status" value="1"/>
</dbReference>
<dbReference type="CDD" id="cd10936">
    <property type="entry name" value="CE4_DAC2"/>
    <property type="match status" value="1"/>
</dbReference>
<evidence type="ECO:0000313" key="3">
    <source>
        <dbReference type="Proteomes" id="UP001168380"/>
    </source>
</evidence>
<dbReference type="PANTHER" id="PTHR30105:SF2">
    <property type="entry name" value="DIVERGENT POLYSACCHARIDE DEACETYLASE SUPERFAMILY"/>
    <property type="match status" value="1"/>
</dbReference>
<gene>
    <name evidence="2" type="ORF">QWI16_03955</name>
</gene>
<dbReference type="EMBL" id="JAULRT010000035">
    <property type="protein sequence ID" value="MDO3381314.1"/>
    <property type="molecule type" value="Genomic_DNA"/>
</dbReference>
<keyword evidence="3" id="KW-1185">Reference proteome</keyword>
<feature type="chain" id="PRO_5046234366" evidence="1">
    <location>
        <begin position="20"/>
        <end position="296"/>
    </location>
</feature>
<accession>A0ABT8TB29</accession>
<protein>
    <submittedName>
        <fullName evidence="2">Divergent polysaccharide deacetylase family protein</fullName>
    </submittedName>
</protein>
<dbReference type="SUPFAM" id="SSF88713">
    <property type="entry name" value="Glycoside hydrolase/deacetylase"/>
    <property type="match status" value="1"/>
</dbReference>
<dbReference type="PANTHER" id="PTHR30105">
    <property type="entry name" value="UNCHARACTERIZED YIBQ-RELATED"/>
    <property type="match status" value="1"/>
</dbReference>